<protein>
    <recommendedName>
        <fullName evidence="3">Multidrug export protein MepA</fullName>
    </recommendedName>
</protein>
<keyword evidence="6 10" id="KW-0812">Transmembrane</keyword>
<dbReference type="PANTHER" id="PTHR43823:SF3">
    <property type="entry name" value="MULTIDRUG EXPORT PROTEIN MEPA"/>
    <property type="match status" value="1"/>
</dbReference>
<keyword evidence="7 10" id="KW-1133">Transmembrane helix</keyword>
<dbReference type="InterPro" id="IPR002528">
    <property type="entry name" value="MATE_fam"/>
</dbReference>
<feature type="transmembrane region" description="Helical" evidence="10">
    <location>
        <begin position="318"/>
        <end position="339"/>
    </location>
</feature>
<evidence type="ECO:0000256" key="6">
    <source>
        <dbReference type="ARBA" id="ARBA00022692"/>
    </source>
</evidence>
<feature type="transmembrane region" description="Helical" evidence="10">
    <location>
        <begin position="359"/>
        <end position="377"/>
    </location>
</feature>
<dbReference type="RefSeq" id="WP_013617412.1">
    <property type="nucleotide sequence ID" value="NZ_JACSPP010000004.1"/>
</dbReference>
<feature type="transmembrane region" description="Helical" evidence="10">
    <location>
        <begin position="236"/>
        <end position="261"/>
    </location>
</feature>
<feature type="transmembrane region" description="Helical" evidence="10">
    <location>
        <begin position="18"/>
        <end position="35"/>
    </location>
</feature>
<dbReference type="EMBL" id="JACSPP010000004">
    <property type="protein sequence ID" value="MBD8039312.1"/>
    <property type="molecule type" value="Genomic_DNA"/>
</dbReference>
<keyword evidence="8 10" id="KW-0472">Membrane</keyword>
<dbReference type="Proteomes" id="UP000620874">
    <property type="component" value="Unassembled WGS sequence"/>
</dbReference>
<evidence type="ECO:0000256" key="10">
    <source>
        <dbReference type="SAM" id="Phobius"/>
    </source>
</evidence>
<name>A0ABR8Y586_9BACT</name>
<dbReference type="PIRSF" id="PIRSF006603">
    <property type="entry name" value="DinF"/>
    <property type="match status" value="1"/>
</dbReference>
<evidence type="ECO:0000256" key="2">
    <source>
        <dbReference type="ARBA" id="ARBA00008417"/>
    </source>
</evidence>
<organism evidence="11 12">
    <name type="scientific">Phocaeicola intestinalis</name>
    <dbReference type="NCBI Taxonomy" id="2762212"/>
    <lineage>
        <taxon>Bacteria</taxon>
        <taxon>Pseudomonadati</taxon>
        <taxon>Bacteroidota</taxon>
        <taxon>Bacteroidia</taxon>
        <taxon>Bacteroidales</taxon>
        <taxon>Bacteroidaceae</taxon>
        <taxon>Phocaeicola</taxon>
    </lineage>
</organism>
<comment type="similarity">
    <text evidence="2">Belongs to the multi antimicrobial extrusion (MATE) (TC 2.A.66.1) family. MepA subfamily.</text>
</comment>
<dbReference type="InterPro" id="IPR051327">
    <property type="entry name" value="MATE_MepA_subfamily"/>
</dbReference>
<keyword evidence="5" id="KW-1003">Cell membrane</keyword>
<accession>A0ABR8Y586</accession>
<proteinExistence type="inferred from homology"/>
<keyword evidence="12" id="KW-1185">Reference proteome</keyword>
<evidence type="ECO:0000256" key="5">
    <source>
        <dbReference type="ARBA" id="ARBA00022475"/>
    </source>
</evidence>
<feature type="transmembrane region" description="Helical" evidence="10">
    <location>
        <begin position="273"/>
        <end position="297"/>
    </location>
</feature>
<feature type="transmembrane region" description="Helical" evidence="10">
    <location>
        <begin position="418"/>
        <end position="437"/>
    </location>
</feature>
<dbReference type="InterPro" id="IPR045070">
    <property type="entry name" value="MATE_MepA-like"/>
</dbReference>
<evidence type="ECO:0000256" key="4">
    <source>
        <dbReference type="ARBA" id="ARBA00022448"/>
    </source>
</evidence>
<comment type="caution">
    <text evidence="11">The sequence shown here is derived from an EMBL/GenBank/DDBJ whole genome shotgun (WGS) entry which is preliminary data.</text>
</comment>
<sequence>MNANNPHVLGEAPIGKLLWQYSIPAIIGMTLTSLYNIIDSIFIGHGVGALAITALAINFPLMNLLIAFSTLVGVGGATLSSIRLGQKDVQGAEDILGNVTILCVVNAVVFGSISLIFLDPILYFFGATEATIGYARQFMQVILIGTPVSYVMIGLNNIMRATGYPRKAMLSSMLTVGCNVVFAPLFIFWLEWGMRGAALATILSQFVGMIWVLHHFCSRSSYIRFQKRRLRLKKKIILNVFSIGMSPFVMNVCACCITIFINSSLLKYGGDLSIGAFGILNRIQMLFVMIVMGITMGMQPITGYNYGAGHYQRVRQTLRLGMTAAVIITTCGFAIGELFPRVFVGMFTTNDELTRQATVAVRFGVAAFAVVGAQIVITQFFQSIGKAKISIFLSLSRQLLFLLPGLALLPLAYGLDGVWLSMPVSDFLAFIVAVLMLGHHYRTKMSVGN</sequence>
<dbReference type="Pfam" id="PF01554">
    <property type="entry name" value="MatE"/>
    <property type="match status" value="2"/>
</dbReference>
<feature type="transmembrane region" description="Helical" evidence="10">
    <location>
        <begin position="170"/>
        <end position="190"/>
    </location>
</feature>
<evidence type="ECO:0000256" key="9">
    <source>
        <dbReference type="ARBA" id="ARBA00023251"/>
    </source>
</evidence>
<feature type="transmembrane region" description="Helical" evidence="10">
    <location>
        <begin position="389"/>
        <end position="412"/>
    </location>
</feature>
<feature type="transmembrane region" description="Helical" evidence="10">
    <location>
        <begin position="196"/>
        <end position="216"/>
    </location>
</feature>
<keyword evidence="9" id="KW-0046">Antibiotic resistance</keyword>
<feature type="transmembrane region" description="Helical" evidence="10">
    <location>
        <begin position="138"/>
        <end position="158"/>
    </location>
</feature>
<dbReference type="InterPro" id="IPR048279">
    <property type="entry name" value="MdtK-like"/>
</dbReference>
<gene>
    <name evidence="11" type="ORF">H9625_02395</name>
</gene>
<dbReference type="PANTHER" id="PTHR43823">
    <property type="entry name" value="SPORULATION PROTEIN YKVU"/>
    <property type="match status" value="1"/>
</dbReference>
<evidence type="ECO:0000313" key="12">
    <source>
        <dbReference type="Proteomes" id="UP000620874"/>
    </source>
</evidence>
<evidence type="ECO:0000256" key="8">
    <source>
        <dbReference type="ARBA" id="ARBA00023136"/>
    </source>
</evidence>
<feature type="transmembrane region" description="Helical" evidence="10">
    <location>
        <begin position="96"/>
        <end position="118"/>
    </location>
</feature>
<comment type="subcellular location">
    <subcellularLocation>
        <location evidence="1">Cell membrane</location>
        <topology evidence="1">Multi-pass membrane protein</topology>
    </subcellularLocation>
</comment>
<evidence type="ECO:0000313" key="11">
    <source>
        <dbReference type="EMBL" id="MBD8039312.1"/>
    </source>
</evidence>
<dbReference type="NCBIfam" id="TIGR00797">
    <property type="entry name" value="matE"/>
    <property type="match status" value="1"/>
</dbReference>
<dbReference type="CDD" id="cd13143">
    <property type="entry name" value="MATE_MepA_like"/>
    <property type="match status" value="1"/>
</dbReference>
<evidence type="ECO:0000256" key="1">
    <source>
        <dbReference type="ARBA" id="ARBA00004651"/>
    </source>
</evidence>
<reference evidence="11 12" key="1">
    <citation type="submission" date="2020-08" db="EMBL/GenBank/DDBJ databases">
        <title>A Genomic Blueprint of the Chicken Gut Microbiome.</title>
        <authorList>
            <person name="Gilroy R."/>
            <person name="Ravi A."/>
            <person name="Getino M."/>
            <person name="Pursley I."/>
            <person name="Horton D.L."/>
            <person name="Alikhan N.-F."/>
            <person name="Baker D."/>
            <person name="Gharbi K."/>
            <person name="Hall N."/>
            <person name="Watson M."/>
            <person name="Adriaenssens E.M."/>
            <person name="Foster-Nyarko E."/>
            <person name="Jarju S."/>
            <person name="Secka A."/>
            <person name="Antonio M."/>
            <person name="Oren A."/>
            <person name="Chaudhuri R."/>
            <person name="La Ragione R.M."/>
            <person name="Hildebrand F."/>
            <person name="Pallen M.J."/>
        </authorList>
    </citation>
    <scope>NUCLEOTIDE SEQUENCE [LARGE SCALE GENOMIC DNA]</scope>
    <source>
        <strain evidence="11 12">Sa1CVN1</strain>
    </source>
</reference>
<evidence type="ECO:0000256" key="7">
    <source>
        <dbReference type="ARBA" id="ARBA00022989"/>
    </source>
</evidence>
<evidence type="ECO:0000256" key="3">
    <source>
        <dbReference type="ARBA" id="ARBA00022106"/>
    </source>
</evidence>
<keyword evidence="4" id="KW-0813">Transport</keyword>